<sequence length="761" mass="82898">MLAVGSGATSVCRPDVEDSFARLPIANRSVLHRSPGGRECARRLGSVDLELFQLLYDNVLLPLDLDAVSDVFPSVDEIIKANIYIDGQSGEDPNGENLFGSIVDLPLPLFHTLKLRQSSPLAISIPRRQSIPKLGVESGNGVSESSDGPVVDDVFQLLRVVLKLRAADVARKGIVIEDMVLDVLVDAIRACGTVANVNGTLSDISRAYQSLSDSVVKGKRGCTDSIFGGADWISKLDTAIREEENRQQLEDMVARESRDVEGHWTSVDGESHRVLWFSECTNSTSLGFNGLLSEGSPLLEPPVASSILPQITKNATVRVLNDVRRDLRTGTFGYLNGTISLRRELATSASLQLAFRLYLNRTLIGPHALDFEVLDETGFPPLTVPVVCGKSPGFLKNIRAGSRPLRVVESTPADPTIKLLNRILLAAKESPKLSSLPVAIPARYLVPQPSTRNSIQLQTITPDSTCIMAPATLNATSGADKSLSAKVTSFCENTKSYAKWFREAAGGVLSDNWVGNVVRRRKVAADWGNIPVAYDLMTGNGLLKVVSYDFGSEVVSTSRWLENLSESPIIQYLYKFDIVLLQNLPQGAAIRRGLGKLLGGAQNRKVTFQMSEVEGYGGLEIYWKVKSLEDDDVEKERPNVEAVDCLAESYGSSRLPRSVLGCIFAVRDVSAGVSNASHIVIANLNDSPFLRTLSNTALRTNDKDTGILQRVYRDLVQTADSSLLISGTPAVFLGNWQTNYLKPKGTYDEFLEDLKAAESQM</sequence>
<comment type="caution">
    <text evidence="1">The sequence shown here is derived from an EMBL/GenBank/DDBJ whole genome shotgun (WGS) entry which is preliminary data.</text>
</comment>
<organism evidence="1 2">
    <name type="scientific">Rhizophlyctis rosea</name>
    <dbReference type="NCBI Taxonomy" id="64517"/>
    <lineage>
        <taxon>Eukaryota</taxon>
        <taxon>Fungi</taxon>
        <taxon>Fungi incertae sedis</taxon>
        <taxon>Chytridiomycota</taxon>
        <taxon>Chytridiomycota incertae sedis</taxon>
        <taxon>Chytridiomycetes</taxon>
        <taxon>Rhizophlyctidales</taxon>
        <taxon>Rhizophlyctidaceae</taxon>
        <taxon>Rhizophlyctis</taxon>
    </lineage>
</organism>
<dbReference type="EMBL" id="JADGJD010000257">
    <property type="protein sequence ID" value="KAJ3052886.1"/>
    <property type="molecule type" value="Genomic_DNA"/>
</dbReference>
<dbReference type="AlphaFoldDB" id="A0AAD5X366"/>
<protein>
    <submittedName>
        <fullName evidence="1">Uncharacterized protein</fullName>
    </submittedName>
</protein>
<proteinExistence type="predicted"/>
<dbReference type="Proteomes" id="UP001212841">
    <property type="component" value="Unassembled WGS sequence"/>
</dbReference>
<reference evidence="1" key="1">
    <citation type="submission" date="2020-05" db="EMBL/GenBank/DDBJ databases">
        <title>Phylogenomic resolution of chytrid fungi.</title>
        <authorList>
            <person name="Stajich J.E."/>
            <person name="Amses K."/>
            <person name="Simmons R."/>
            <person name="Seto K."/>
            <person name="Myers J."/>
            <person name="Bonds A."/>
            <person name="Quandt C.A."/>
            <person name="Barry K."/>
            <person name="Liu P."/>
            <person name="Grigoriev I."/>
            <person name="Longcore J.E."/>
            <person name="James T.Y."/>
        </authorList>
    </citation>
    <scope>NUCLEOTIDE SEQUENCE</scope>
    <source>
        <strain evidence="1">JEL0318</strain>
    </source>
</reference>
<gene>
    <name evidence="1" type="ORF">HK097_005476</name>
</gene>
<accession>A0AAD5X366</accession>
<keyword evidence="2" id="KW-1185">Reference proteome</keyword>
<evidence type="ECO:0000313" key="1">
    <source>
        <dbReference type="EMBL" id="KAJ3052886.1"/>
    </source>
</evidence>
<name>A0AAD5X366_9FUNG</name>
<evidence type="ECO:0000313" key="2">
    <source>
        <dbReference type="Proteomes" id="UP001212841"/>
    </source>
</evidence>